<evidence type="ECO:0000313" key="4">
    <source>
        <dbReference type="Proteomes" id="UP000054498"/>
    </source>
</evidence>
<feature type="region of interest" description="Disordered" evidence="1">
    <location>
        <begin position="206"/>
        <end position="250"/>
    </location>
</feature>
<gene>
    <name evidence="3" type="ORF">MNEG_8661</name>
</gene>
<keyword evidence="4" id="KW-1185">Reference proteome</keyword>
<reference evidence="3 4" key="1">
    <citation type="journal article" date="2013" name="BMC Genomics">
        <title>Reconstruction of the lipid metabolism for the microalga Monoraphidium neglectum from its genome sequence reveals characteristics suitable for biofuel production.</title>
        <authorList>
            <person name="Bogen C."/>
            <person name="Al-Dilaimi A."/>
            <person name="Albersmeier A."/>
            <person name="Wichmann J."/>
            <person name="Grundmann M."/>
            <person name="Rupp O."/>
            <person name="Lauersen K.J."/>
            <person name="Blifernez-Klassen O."/>
            <person name="Kalinowski J."/>
            <person name="Goesmann A."/>
            <person name="Mussgnug J.H."/>
            <person name="Kruse O."/>
        </authorList>
    </citation>
    <scope>NUCLEOTIDE SEQUENCE [LARGE SCALE GENOMIC DNA]</scope>
    <source>
        <strain evidence="3 4">SAG 48.87</strain>
    </source>
</reference>
<feature type="domain" description="Fungal lipase-type" evidence="2">
    <location>
        <begin position="12"/>
        <end position="122"/>
    </location>
</feature>
<feature type="compositionally biased region" description="Gly residues" evidence="1">
    <location>
        <begin position="209"/>
        <end position="221"/>
    </location>
</feature>
<proteinExistence type="predicted"/>
<dbReference type="SUPFAM" id="SSF53474">
    <property type="entry name" value="alpha/beta-Hydrolases"/>
    <property type="match status" value="1"/>
</dbReference>
<evidence type="ECO:0000259" key="2">
    <source>
        <dbReference type="Pfam" id="PF01764"/>
    </source>
</evidence>
<accession>A0A0D2JJ12</accession>
<dbReference type="AlphaFoldDB" id="A0A0D2JJ12"/>
<feature type="compositionally biased region" description="Low complexity" evidence="1">
    <location>
        <begin position="222"/>
        <end position="236"/>
    </location>
</feature>
<dbReference type="Gene3D" id="3.40.50.1820">
    <property type="entry name" value="alpha/beta hydrolase"/>
    <property type="match status" value="1"/>
</dbReference>
<dbReference type="EMBL" id="KK101887">
    <property type="protein sequence ID" value="KIY99302.1"/>
    <property type="molecule type" value="Genomic_DNA"/>
</dbReference>
<organism evidence="3 4">
    <name type="scientific">Monoraphidium neglectum</name>
    <dbReference type="NCBI Taxonomy" id="145388"/>
    <lineage>
        <taxon>Eukaryota</taxon>
        <taxon>Viridiplantae</taxon>
        <taxon>Chlorophyta</taxon>
        <taxon>core chlorophytes</taxon>
        <taxon>Chlorophyceae</taxon>
        <taxon>CS clade</taxon>
        <taxon>Sphaeropleales</taxon>
        <taxon>Selenastraceae</taxon>
        <taxon>Monoraphidium</taxon>
    </lineage>
</organism>
<dbReference type="PANTHER" id="PTHR46023">
    <property type="entry name" value="LIPASE CLASS 3 PROTEIN-LIKE"/>
    <property type="match status" value="1"/>
</dbReference>
<dbReference type="CDD" id="cd00519">
    <property type="entry name" value="Lipase_3"/>
    <property type="match status" value="1"/>
</dbReference>
<feature type="compositionally biased region" description="Basic and acidic residues" evidence="1">
    <location>
        <begin position="237"/>
        <end position="250"/>
    </location>
</feature>
<name>A0A0D2JJ12_9CHLO</name>
<dbReference type="Proteomes" id="UP000054498">
    <property type="component" value="Unassembled WGS sequence"/>
</dbReference>
<dbReference type="OrthoDB" id="438440at2759"/>
<evidence type="ECO:0000313" key="3">
    <source>
        <dbReference type="EMBL" id="KIY99302.1"/>
    </source>
</evidence>
<sequence length="294" mass="30302">MTDLVAHTEPYMGGHCHSGMLAGARAILQQRIGALEVLLRRNPGFEVHCMGHSLGGGVSALAAHVLTCDPSYSARLAAAGCGGVRATGFGSPPVFTRELAEGCAPYVTTVVHNHDLVPRTCVANLAQLQRELEGHRDDFFGRNKVAGFLRDSGAISVGKQAARALFDAAMAGGAARAAARSPAAQALVQAAASKFKQLHGEAMARDASGGAGGAGGAGAGPGAAAATPAGLQPGAGEEAREQRRLLQERDAAAKARALSCQGGRFEMEEAEAHHRLFAPGTLLYLKRWQETPAP</sequence>
<evidence type="ECO:0000256" key="1">
    <source>
        <dbReference type="SAM" id="MobiDB-lite"/>
    </source>
</evidence>
<dbReference type="KEGG" id="mng:MNEG_8661"/>
<protein>
    <recommendedName>
        <fullName evidence="2">Fungal lipase-type domain-containing protein</fullName>
    </recommendedName>
</protein>
<dbReference type="GeneID" id="25741536"/>
<dbReference type="Pfam" id="PF01764">
    <property type="entry name" value="Lipase_3"/>
    <property type="match status" value="1"/>
</dbReference>
<dbReference type="GO" id="GO:0006629">
    <property type="term" value="P:lipid metabolic process"/>
    <property type="evidence" value="ECO:0007669"/>
    <property type="project" value="InterPro"/>
</dbReference>
<dbReference type="InterPro" id="IPR002921">
    <property type="entry name" value="Fungal_lipase-type"/>
</dbReference>
<dbReference type="PANTHER" id="PTHR46023:SF6">
    <property type="entry name" value="LIPASE CLASS 3 FAMILY PROTEIN"/>
    <property type="match status" value="1"/>
</dbReference>
<dbReference type="InterPro" id="IPR029058">
    <property type="entry name" value="AB_hydrolase_fold"/>
</dbReference>
<dbReference type="RefSeq" id="XP_013898322.1">
    <property type="nucleotide sequence ID" value="XM_014042868.1"/>
</dbReference>